<name>A0ABS7VGL0_9GAMM</name>
<proteinExistence type="predicted"/>
<reference evidence="1 2" key="1">
    <citation type="submission" date="2021-09" db="EMBL/GenBank/DDBJ databases">
        <title>Aeromonas schubertii isolated from Asian sea bass.</title>
        <authorList>
            <person name="Pinpimai K."/>
        </authorList>
    </citation>
    <scope>NUCLEOTIDE SEQUENCE [LARGE SCALE GENOMIC DNA]</scope>
    <source>
        <strain evidence="1 2">CHULA2021a</strain>
    </source>
</reference>
<protein>
    <submittedName>
        <fullName evidence="1">GPO family capsid scaffolding protein</fullName>
    </submittedName>
</protein>
<dbReference type="Proteomes" id="UP000774958">
    <property type="component" value="Unassembled WGS sequence"/>
</dbReference>
<gene>
    <name evidence="1" type="ORF">LA374_20325</name>
</gene>
<dbReference type="InterPro" id="IPR009228">
    <property type="entry name" value="Capsid_scaffold_GpO"/>
</dbReference>
<sequence>MTGWLCIATSGATIDGRYISPTQLKTIAERYNPDVYTALIWPNGDRAMPPMGNVVALMARQEGDQVRLFAKLEPTLALIDANQAGRYRFCAIETIDNFADTGHPYLFGLHATDEPAMTGLSAIKFHMVPHQANDALELDGRIPTFSARSTRVVRSLSAPKESPMNLQAILDSFTFSAAAGAHLSTDTIFLEGSAMMSCIWQASPLLARMTFRTLTSPDAATHDPLKPALRTGRKTGARFIVRADPSKQTHDFHDHDSSAMFSWQELATLLGGLDQAAAHALLESLALAMFADDVLRIGFYGHFAAPNTDPATYPNGEDVAPGWHALAKAQDPDGKRILRTPVTFDPKGGAQYASLDAMVYRLLEAMPAPWRTDPRLQVLVGSELLQQHKQAHLAPGLVRSKEQQLKIADLPVNTHQHMPGNFLAVTFLSNLQVIGLERCERLATGDLNDNNTWGIRFCRPQAYALGAADAYTAFDAIHLPTTAKE</sequence>
<dbReference type="Pfam" id="PF05929">
    <property type="entry name" value="Phage_GPO"/>
    <property type="match status" value="1"/>
</dbReference>
<dbReference type="InterPro" id="IPR006441">
    <property type="entry name" value="Phage_P2_GpN"/>
</dbReference>
<accession>A0ABS7VGL0</accession>
<evidence type="ECO:0000313" key="2">
    <source>
        <dbReference type="Proteomes" id="UP000774958"/>
    </source>
</evidence>
<keyword evidence="2" id="KW-1185">Reference proteome</keyword>
<dbReference type="EMBL" id="JAIRBT010000054">
    <property type="protein sequence ID" value="MBZ6068532.1"/>
    <property type="molecule type" value="Genomic_DNA"/>
</dbReference>
<dbReference type="Pfam" id="PF05125">
    <property type="entry name" value="Phage_cap_P2"/>
    <property type="match status" value="1"/>
</dbReference>
<comment type="caution">
    <text evidence="1">The sequence shown here is derived from an EMBL/GenBank/DDBJ whole genome shotgun (WGS) entry which is preliminary data.</text>
</comment>
<evidence type="ECO:0000313" key="1">
    <source>
        <dbReference type="EMBL" id="MBZ6068532.1"/>
    </source>
</evidence>
<organism evidence="1 2">
    <name type="scientific">Aeromonas schubertii</name>
    <dbReference type="NCBI Taxonomy" id="652"/>
    <lineage>
        <taxon>Bacteria</taxon>
        <taxon>Pseudomonadati</taxon>
        <taxon>Pseudomonadota</taxon>
        <taxon>Gammaproteobacteria</taxon>
        <taxon>Aeromonadales</taxon>
        <taxon>Aeromonadaceae</taxon>
        <taxon>Aeromonas</taxon>
    </lineage>
</organism>